<evidence type="ECO:0000313" key="3">
    <source>
        <dbReference type="Proteomes" id="UP001596267"/>
    </source>
</evidence>
<reference evidence="3" key="1">
    <citation type="journal article" date="2019" name="Int. J. Syst. Evol. Microbiol.">
        <title>The Global Catalogue of Microorganisms (GCM) 10K type strain sequencing project: providing services to taxonomists for standard genome sequencing and annotation.</title>
        <authorList>
            <consortium name="The Broad Institute Genomics Platform"/>
            <consortium name="The Broad Institute Genome Sequencing Center for Infectious Disease"/>
            <person name="Wu L."/>
            <person name="Ma J."/>
        </authorList>
    </citation>
    <scope>NUCLEOTIDE SEQUENCE [LARGE SCALE GENOMIC DNA]</scope>
    <source>
        <strain evidence="3">CCUG 42001</strain>
    </source>
</reference>
<name>A0ABW1WFQ5_9BACL</name>
<keyword evidence="1" id="KW-0472">Membrane</keyword>
<dbReference type="InterPro" id="IPR032820">
    <property type="entry name" value="ATPase_put"/>
</dbReference>
<keyword evidence="1" id="KW-1133">Transmembrane helix</keyword>
<sequence length="73" mass="8055">MNRKKGPNALQIAATVSAMGFEIFAFIIIGALGGNYMDQRFETGHLWLPICAVAGFFLGLFSCYFTLKSLMKD</sequence>
<evidence type="ECO:0000313" key="2">
    <source>
        <dbReference type="EMBL" id="MFC6387043.1"/>
    </source>
</evidence>
<dbReference type="Pfam" id="PF09527">
    <property type="entry name" value="ATPase_gene1"/>
    <property type="match status" value="1"/>
</dbReference>
<gene>
    <name evidence="2" type="ORF">ACFP7A_10545</name>
</gene>
<feature type="transmembrane region" description="Helical" evidence="1">
    <location>
        <begin position="46"/>
        <end position="67"/>
    </location>
</feature>
<protein>
    <submittedName>
        <fullName evidence="2">AtpZ/AtpI family protein</fullName>
    </submittedName>
</protein>
<evidence type="ECO:0000256" key="1">
    <source>
        <dbReference type="SAM" id="Phobius"/>
    </source>
</evidence>
<comment type="caution">
    <text evidence="2">The sequence shown here is derived from an EMBL/GenBank/DDBJ whole genome shotgun (WGS) entry which is preliminary data.</text>
</comment>
<dbReference type="EMBL" id="JBHSTQ010000010">
    <property type="protein sequence ID" value="MFC6387043.1"/>
    <property type="molecule type" value="Genomic_DNA"/>
</dbReference>
<keyword evidence="1" id="KW-0812">Transmembrane</keyword>
<feature type="transmembrane region" description="Helical" evidence="1">
    <location>
        <begin position="12"/>
        <end position="34"/>
    </location>
</feature>
<proteinExistence type="predicted"/>
<dbReference type="Proteomes" id="UP001596267">
    <property type="component" value="Unassembled WGS sequence"/>
</dbReference>
<accession>A0ABW1WFQ5</accession>
<dbReference type="RefSeq" id="WP_253076622.1">
    <property type="nucleotide sequence ID" value="NZ_JAMXWN010000010.1"/>
</dbReference>
<keyword evidence="3" id="KW-1185">Reference proteome</keyword>
<organism evidence="2 3">
    <name type="scientific">Sporolactobacillus kofuensis</name>
    <dbReference type="NCBI Taxonomy" id="269672"/>
    <lineage>
        <taxon>Bacteria</taxon>
        <taxon>Bacillati</taxon>
        <taxon>Bacillota</taxon>
        <taxon>Bacilli</taxon>
        <taxon>Bacillales</taxon>
        <taxon>Sporolactobacillaceae</taxon>
        <taxon>Sporolactobacillus</taxon>
    </lineage>
</organism>